<dbReference type="InterPro" id="IPR006158">
    <property type="entry name" value="Cobalamin-bd"/>
</dbReference>
<dbReference type="RefSeq" id="WP_184842812.1">
    <property type="nucleotide sequence ID" value="NZ_JACHMN010000003.1"/>
</dbReference>
<dbReference type="AlphaFoldDB" id="A0A841C055"/>
<reference evidence="2 3" key="1">
    <citation type="submission" date="2020-08" db="EMBL/GenBank/DDBJ databases">
        <title>Sequencing the genomes of 1000 actinobacteria strains.</title>
        <authorList>
            <person name="Klenk H.-P."/>
        </authorList>
    </citation>
    <scope>NUCLEOTIDE SEQUENCE [LARGE SCALE GENOMIC DNA]</scope>
    <source>
        <strain evidence="2 3">DSM 45362</strain>
    </source>
</reference>
<dbReference type="GO" id="GO:0031419">
    <property type="term" value="F:cobalamin binding"/>
    <property type="evidence" value="ECO:0007669"/>
    <property type="project" value="InterPro"/>
</dbReference>
<dbReference type="Gene3D" id="3.40.50.280">
    <property type="entry name" value="Cobalamin-binding domain"/>
    <property type="match status" value="1"/>
</dbReference>
<dbReference type="InterPro" id="IPR036724">
    <property type="entry name" value="Cobalamin-bd_sf"/>
</dbReference>
<dbReference type="GO" id="GO:0046872">
    <property type="term" value="F:metal ion binding"/>
    <property type="evidence" value="ECO:0007669"/>
    <property type="project" value="InterPro"/>
</dbReference>
<dbReference type="Pfam" id="PF02310">
    <property type="entry name" value="B12-binding"/>
    <property type="match status" value="1"/>
</dbReference>
<dbReference type="EMBL" id="JACHMN010000003">
    <property type="protein sequence ID" value="MBB5872729.1"/>
    <property type="molecule type" value="Genomic_DNA"/>
</dbReference>
<dbReference type="Proteomes" id="UP000587527">
    <property type="component" value="Unassembled WGS sequence"/>
</dbReference>
<dbReference type="GO" id="GO:0050097">
    <property type="term" value="F:methylaspartate mutase activity"/>
    <property type="evidence" value="ECO:0007669"/>
    <property type="project" value="UniProtKB-EC"/>
</dbReference>
<gene>
    <name evidence="2" type="ORF">F4553_006163</name>
</gene>
<feature type="domain" description="B12-binding" evidence="1">
    <location>
        <begin position="14"/>
        <end position="152"/>
    </location>
</feature>
<organism evidence="2 3">
    <name type="scientific">Allocatelliglobosispora scoriae</name>
    <dbReference type="NCBI Taxonomy" id="643052"/>
    <lineage>
        <taxon>Bacteria</taxon>
        <taxon>Bacillati</taxon>
        <taxon>Actinomycetota</taxon>
        <taxon>Actinomycetes</taxon>
        <taxon>Micromonosporales</taxon>
        <taxon>Micromonosporaceae</taxon>
        <taxon>Allocatelliglobosispora</taxon>
    </lineage>
</organism>
<sequence>MKFDELARLVESPSLNIVVTSMSSDSHTWNLVYLQLVLEELGHRVVNLGACTPDEVIVESCLDQRPDLIVMSSVNGHGRHDGARVIRAIRGCPELAATPVVIGGKLDVAAGADGGVTAELLAAGFDGVFTGSAAIAEFRAFVAALPVPSPRELIGATPTLVDELTPVGA</sequence>
<protein>
    <submittedName>
        <fullName evidence="2">Methylaspartate mutase sigma subunit</fullName>
        <ecNumber evidence="2">5.4.99.1</ecNumber>
    </submittedName>
</protein>
<evidence type="ECO:0000259" key="1">
    <source>
        <dbReference type="PROSITE" id="PS51332"/>
    </source>
</evidence>
<comment type="caution">
    <text evidence="2">The sequence shown here is derived from an EMBL/GenBank/DDBJ whole genome shotgun (WGS) entry which is preliminary data.</text>
</comment>
<proteinExistence type="predicted"/>
<accession>A0A841C055</accession>
<dbReference type="EC" id="5.4.99.1" evidence="2"/>
<dbReference type="SUPFAM" id="SSF52242">
    <property type="entry name" value="Cobalamin (vitamin B12)-binding domain"/>
    <property type="match status" value="1"/>
</dbReference>
<name>A0A841C055_9ACTN</name>
<dbReference type="PROSITE" id="PS51332">
    <property type="entry name" value="B12_BINDING"/>
    <property type="match status" value="1"/>
</dbReference>
<keyword evidence="2" id="KW-0413">Isomerase</keyword>
<evidence type="ECO:0000313" key="2">
    <source>
        <dbReference type="EMBL" id="MBB5872729.1"/>
    </source>
</evidence>
<keyword evidence="3" id="KW-1185">Reference proteome</keyword>
<evidence type="ECO:0000313" key="3">
    <source>
        <dbReference type="Proteomes" id="UP000587527"/>
    </source>
</evidence>